<accession>M2UL06</accession>
<organism evidence="2 3">
    <name type="scientific">Cochliobolus heterostrophus (strain C5 / ATCC 48332 / race O)</name>
    <name type="common">Southern corn leaf blight fungus</name>
    <name type="synonym">Bipolaris maydis</name>
    <dbReference type="NCBI Taxonomy" id="701091"/>
    <lineage>
        <taxon>Eukaryota</taxon>
        <taxon>Fungi</taxon>
        <taxon>Dikarya</taxon>
        <taxon>Ascomycota</taxon>
        <taxon>Pezizomycotina</taxon>
        <taxon>Dothideomycetes</taxon>
        <taxon>Pleosporomycetidae</taxon>
        <taxon>Pleosporales</taxon>
        <taxon>Pleosporineae</taxon>
        <taxon>Pleosporaceae</taxon>
        <taxon>Bipolaris</taxon>
    </lineage>
</organism>
<dbReference type="OrthoDB" id="10587690at2759"/>
<dbReference type="AlphaFoldDB" id="M2UL06"/>
<proteinExistence type="predicted"/>
<dbReference type="Proteomes" id="UP000016936">
    <property type="component" value="Unassembled WGS sequence"/>
</dbReference>
<evidence type="ECO:0000313" key="2">
    <source>
        <dbReference type="EMBL" id="EMD88642.1"/>
    </source>
</evidence>
<evidence type="ECO:0000256" key="1">
    <source>
        <dbReference type="SAM" id="MobiDB-lite"/>
    </source>
</evidence>
<protein>
    <submittedName>
        <fullName evidence="2">Uncharacterized protein</fullName>
    </submittedName>
</protein>
<gene>
    <name evidence="2" type="ORF">COCHEDRAFT_1181828</name>
</gene>
<evidence type="ECO:0000313" key="3">
    <source>
        <dbReference type="Proteomes" id="UP000016936"/>
    </source>
</evidence>
<dbReference type="HOGENOM" id="CLU_1277517_0_0_1"/>
<name>M2UL06_COCH5</name>
<reference evidence="2 3" key="1">
    <citation type="journal article" date="2012" name="PLoS Pathog.">
        <title>Diverse lifestyles and strategies of plant pathogenesis encoded in the genomes of eighteen Dothideomycetes fungi.</title>
        <authorList>
            <person name="Ohm R.A."/>
            <person name="Feau N."/>
            <person name="Henrissat B."/>
            <person name="Schoch C.L."/>
            <person name="Horwitz B.A."/>
            <person name="Barry K.W."/>
            <person name="Condon B.J."/>
            <person name="Copeland A.C."/>
            <person name="Dhillon B."/>
            <person name="Glaser F."/>
            <person name="Hesse C.N."/>
            <person name="Kosti I."/>
            <person name="LaButti K."/>
            <person name="Lindquist E.A."/>
            <person name="Lucas S."/>
            <person name="Salamov A.A."/>
            <person name="Bradshaw R.E."/>
            <person name="Ciuffetti L."/>
            <person name="Hamelin R.C."/>
            <person name="Kema G.H.J."/>
            <person name="Lawrence C."/>
            <person name="Scott J.A."/>
            <person name="Spatafora J.W."/>
            <person name="Turgeon B.G."/>
            <person name="de Wit P.J.G.M."/>
            <person name="Zhong S."/>
            <person name="Goodwin S.B."/>
            <person name="Grigoriev I.V."/>
        </authorList>
    </citation>
    <scope>NUCLEOTIDE SEQUENCE [LARGE SCALE GENOMIC DNA]</scope>
    <source>
        <strain evidence="3">C5 / ATCC 48332 / race O</strain>
    </source>
</reference>
<dbReference type="EMBL" id="KB445580">
    <property type="protein sequence ID" value="EMD88642.1"/>
    <property type="molecule type" value="Genomic_DNA"/>
</dbReference>
<keyword evidence="3" id="KW-1185">Reference proteome</keyword>
<feature type="region of interest" description="Disordered" evidence="1">
    <location>
        <begin position="135"/>
        <end position="158"/>
    </location>
</feature>
<reference evidence="3" key="2">
    <citation type="journal article" date="2013" name="PLoS Genet.">
        <title>Comparative genome structure, secondary metabolite, and effector coding capacity across Cochliobolus pathogens.</title>
        <authorList>
            <person name="Condon B.J."/>
            <person name="Leng Y."/>
            <person name="Wu D."/>
            <person name="Bushley K.E."/>
            <person name="Ohm R.A."/>
            <person name="Otillar R."/>
            <person name="Martin J."/>
            <person name="Schackwitz W."/>
            <person name="Grimwood J."/>
            <person name="MohdZainudin N."/>
            <person name="Xue C."/>
            <person name="Wang R."/>
            <person name="Manning V.A."/>
            <person name="Dhillon B."/>
            <person name="Tu Z.J."/>
            <person name="Steffenson B.J."/>
            <person name="Salamov A."/>
            <person name="Sun H."/>
            <person name="Lowry S."/>
            <person name="LaButti K."/>
            <person name="Han J."/>
            <person name="Copeland A."/>
            <person name="Lindquist E."/>
            <person name="Barry K."/>
            <person name="Schmutz J."/>
            <person name="Baker S.E."/>
            <person name="Ciuffetti L.M."/>
            <person name="Grigoriev I.V."/>
            <person name="Zhong S."/>
            <person name="Turgeon B.G."/>
        </authorList>
    </citation>
    <scope>NUCLEOTIDE SEQUENCE [LARGE SCALE GENOMIC DNA]</scope>
    <source>
        <strain evidence="3">C5 / ATCC 48332 / race O</strain>
    </source>
</reference>
<sequence length="216" mass="22915">MTDGSWGGIECTVEGLQSGAGPQQNGRMCVPWGDYAAPSIHLLRPSTHSNMGKLARYHVHHTSAAPSNGVGVAGIFQAHIAKTTEAPGWFVKWAHPQPKPKAKFPISQRKAASPALGSKSAMLCYLSQKTIGGLPTARTRNSDGLDRPPPVSGVSDPAVSSIRTESIAQANMPTHLPALNQGRFGLPHALFNPLYLLCSKASCQRVHPFSGVIVEP</sequence>